<dbReference type="GO" id="GO:0004252">
    <property type="term" value="F:serine-type endopeptidase activity"/>
    <property type="evidence" value="ECO:0007669"/>
    <property type="project" value="InterPro"/>
</dbReference>
<dbReference type="InterPro" id="IPR001254">
    <property type="entry name" value="Trypsin_dom"/>
</dbReference>
<evidence type="ECO:0000256" key="2">
    <source>
        <dbReference type="SAM" id="Phobius"/>
    </source>
</evidence>
<evidence type="ECO:0000256" key="1">
    <source>
        <dbReference type="ARBA" id="ARBA00024195"/>
    </source>
</evidence>
<dbReference type="GO" id="GO:0006508">
    <property type="term" value="P:proteolysis"/>
    <property type="evidence" value="ECO:0007669"/>
    <property type="project" value="InterPro"/>
</dbReference>
<dbReference type="InterPro" id="IPR043504">
    <property type="entry name" value="Peptidase_S1_PA_chymotrypsin"/>
</dbReference>
<dbReference type="InterPro" id="IPR043972">
    <property type="entry name" value="FUZ/MON1/HPS1_longin_1"/>
</dbReference>
<evidence type="ECO:0000313" key="4">
    <source>
        <dbReference type="EMBL" id="CRL00912.1"/>
    </source>
</evidence>
<evidence type="ECO:0000259" key="3">
    <source>
        <dbReference type="PROSITE" id="PS50240"/>
    </source>
</evidence>
<dbReference type="Proteomes" id="UP000183832">
    <property type="component" value="Unassembled WGS sequence"/>
</dbReference>
<keyword evidence="5" id="KW-1185">Reference proteome</keyword>
<dbReference type="PANTHER" id="PTHR12335:SF7">
    <property type="entry name" value="RT03134P"/>
    <property type="match status" value="1"/>
</dbReference>
<dbReference type="SUPFAM" id="SSF50494">
    <property type="entry name" value="Trypsin-like serine proteases"/>
    <property type="match status" value="1"/>
</dbReference>
<feature type="transmembrane region" description="Helical" evidence="2">
    <location>
        <begin position="1205"/>
        <end position="1230"/>
    </location>
</feature>
<comment type="similarity">
    <text evidence="1">Belongs to the peptidase S1 family. CLIP subfamily.</text>
</comment>
<dbReference type="Gene3D" id="2.40.10.10">
    <property type="entry name" value="Trypsin-like serine proteases"/>
    <property type="match status" value="1"/>
</dbReference>
<dbReference type="GO" id="GO:0017080">
    <property type="term" value="F:sodium channel regulator activity"/>
    <property type="evidence" value="ECO:0007669"/>
    <property type="project" value="TreeGrafter"/>
</dbReference>
<dbReference type="Pfam" id="PF19036">
    <property type="entry name" value="Fuz_longin_1"/>
    <property type="match status" value="1"/>
</dbReference>
<dbReference type="PROSITE" id="PS50240">
    <property type="entry name" value="TRYPSIN_DOM"/>
    <property type="match status" value="1"/>
</dbReference>
<dbReference type="Pfam" id="PF19038">
    <property type="entry name" value="Fuz_longin_3"/>
    <property type="match status" value="1"/>
</dbReference>
<keyword evidence="2" id="KW-0472">Membrane</keyword>
<dbReference type="EMBL" id="CVRI01000055">
    <property type="protein sequence ID" value="CRL00912.1"/>
    <property type="molecule type" value="Genomic_DNA"/>
</dbReference>
<dbReference type="InterPro" id="IPR031578">
    <property type="entry name" value="TipE"/>
</dbReference>
<protein>
    <submittedName>
        <fullName evidence="4">CLUMA_CG014296, isoform A</fullName>
    </submittedName>
</protein>
<dbReference type="OrthoDB" id="10255234at2759"/>
<dbReference type="GO" id="GO:0005886">
    <property type="term" value="C:plasma membrane"/>
    <property type="evidence" value="ECO:0007669"/>
    <property type="project" value="TreeGrafter"/>
</dbReference>
<dbReference type="Pfam" id="PF16972">
    <property type="entry name" value="TipE"/>
    <property type="match status" value="2"/>
</dbReference>
<dbReference type="SMART" id="SM00020">
    <property type="entry name" value="Tryp_SPc"/>
    <property type="match status" value="1"/>
</dbReference>
<dbReference type="InterPro" id="IPR009003">
    <property type="entry name" value="Peptidase_S1_PA"/>
</dbReference>
<reference evidence="4 5" key="1">
    <citation type="submission" date="2015-04" db="EMBL/GenBank/DDBJ databases">
        <authorList>
            <person name="Syromyatnikov M.Y."/>
            <person name="Popov V.N."/>
        </authorList>
    </citation>
    <scope>NUCLEOTIDE SEQUENCE [LARGE SCALE GENOMIC DNA]</scope>
</reference>
<name>A0A1J1IL75_9DIPT</name>
<keyword evidence="2" id="KW-0812">Transmembrane</keyword>
<dbReference type="STRING" id="568069.A0A1J1IL75"/>
<evidence type="ECO:0000313" key="5">
    <source>
        <dbReference type="Proteomes" id="UP000183832"/>
    </source>
</evidence>
<keyword evidence="2" id="KW-1133">Transmembrane helix</keyword>
<feature type="transmembrane region" description="Helical" evidence="2">
    <location>
        <begin position="1369"/>
        <end position="1391"/>
    </location>
</feature>
<dbReference type="PANTHER" id="PTHR12335">
    <property type="entry name" value="TIPE PROTEIN TEMPERATURE-INDUCED PARALYTIC E"/>
    <property type="match status" value="1"/>
</dbReference>
<proteinExistence type="inferred from homology"/>
<dbReference type="GO" id="GO:0002028">
    <property type="term" value="P:regulation of sodium ion transport"/>
    <property type="evidence" value="ECO:0007669"/>
    <property type="project" value="TreeGrafter"/>
</dbReference>
<accession>A0A1J1IL75</accession>
<dbReference type="Pfam" id="PF19037">
    <property type="entry name" value="Fuz_longin_2"/>
    <property type="match status" value="1"/>
</dbReference>
<feature type="domain" description="Peptidase S1" evidence="3">
    <location>
        <begin position="556"/>
        <end position="754"/>
    </location>
</feature>
<feature type="transmembrane region" description="Helical" evidence="2">
    <location>
        <begin position="786"/>
        <end position="813"/>
    </location>
</feature>
<sequence>MEGFFIFDLSNDLVFKLTNEAMRDKLINIANNMGVVDPESNLLTSDAIIHIFNPLLANLRFMLIQFDNSFNYVNCQHGFNMVFDEYFGFLLITINDTKNIEFIQRLQGVFITFVRYLLGPAIFQLKTDNKRSEMLIKLITTWSQLYESKQDICLEVIEQLTVNNDIKNNIVNSLELALEKLKQDPQSQRSHAIIFVGTKFLSLFSARTSQQLNPSDILILNILLQTVEMSEKIESYTLFFRGTNNSCIPHLVHRISITSEITLFLLSEIGNSIISSNLYECFQQLNKLKILQSQADMDNLVIETEKLDKSVKNIIDVGKKIKQSSFEFDECFKNFQNKYESLRKKYVEMLKIMDKSQLVKVESYFPYFVEAAREIYKFFFIIEGVKKPSPDFEKILLNISSLVTKKISIHFDFLDSKLKNNSIMKSYLEEFAGLVHFIFIDRQRGTCFTPDVEVTAKETSSQIKRKVWNMIEASRNYLKSGHTTVIWKDFGFNYSYALWFEDSNGQILKPKDHNGVVATKSTLVPGMLTHNYYQKMKVIGIIVASILILVSSTDAILNGSLTRHKPYYARVVYRLSEGDQNILHTVAGSIIADRFVLTTGAFFGISFDIRVYVGSSIRFSQQEFLATTVLRISNHPDGPAIIQLLTPLVFSHAVQSIKIIPNDSVLGMLNEQGMVLGFGEVPTQRNNLHAAFLRIVSSGDCLTSYPDRDGTAYFCASDLLNRSDFCADDSGSAFSVESRGEEYLVGMAITSPCSGIIHNIPSLFIMGKKKQVAEEDLIIPPQDGRICGTICICQMTLVLSCVAIVYLTVAVYMPAHKAFSSEIVETPVMCTTTRAVLKESCDWGSCGEWCLSKGTGACLQIFVNLRRNGSSLLFGNCTNSANKTCYGIDIETAKNFTCIKDDCKNLTGIFNCTKGVCHNITDAFECEFRNTDPVIKCSGRRGKVTCMEVHGMFYCNRGACEKIKAPYNCDRRCLDIPTRNKNVIILSGDRVHLSRCAVAYNLTTRTEVWNETDSNILMASCYQVRNTPEGLEAVDCINGSVLTSRTLGDHTNFTYLSYLHYAEANLIPQIAPLESDMTISNDSKLMINLEGCVNTLRDECKEFFRVYAKDGSDHNARARFPCFYSQLLTDYAVRNTMKNLDDYKTNSSTLSAAPSLSNSKISLGTSSQCSQKSTSSSKKSHLVVPTERSLTRDEIIAAYLEKAKFYTSLCLGTTAILSVFAFLFAVPFVIDPAISAITADFDPEPVTCTVSDHTYSEGIKNCTWSSCREGCTTAQTKCHQLLVNYSKIPYKDWLKAPVDIELMDWDVSDTKFLINTEGCGYPPSVNCSIFAKEFGYENARIKTFPCYYSRAFNQIVVARYSWDDNLKHLILSIIIPNVLFAVSIGVLSYWYCPCCDKACHKNPRVYAEFPTAKENKLLVNCSDEEEADDEY</sequence>
<dbReference type="InterPro" id="IPR043971">
    <property type="entry name" value="FUZ/MON1/HPS1_longin_2"/>
</dbReference>
<dbReference type="GO" id="GO:0016192">
    <property type="term" value="P:vesicle-mediated transport"/>
    <property type="evidence" value="ECO:0007669"/>
    <property type="project" value="InterPro"/>
</dbReference>
<organism evidence="4 5">
    <name type="scientific">Clunio marinus</name>
    <dbReference type="NCBI Taxonomy" id="568069"/>
    <lineage>
        <taxon>Eukaryota</taxon>
        <taxon>Metazoa</taxon>
        <taxon>Ecdysozoa</taxon>
        <taxon>Arthropoda</taxon>
        <taxon>Hexapoda</taxon>
        <taxon>Insecta</taxon>
        <taxon>Pterygota</taxon>
        <taxon>Neoptera</taxon>
        <taxon>Endopterygota</taxon>
        <taxon>Diptera</taxon>
        <taxon>Nematocera</taxon>
        <taxon>Chironomoidea</taxon>
        <taxon>Chironomidae</taxon>
        <taxon>Clunio</taxon>
    </lineage>
</organism>
<gene>
    <name evidence="4" type="ORF">CLUMA_CG014296</name>
</gene>
<dbReference type="InterPro" id="IPR043970">
    <property type="entry name" value="FUZ/MON1/HPS1_longin_3"/>
</dbReference>